<dbReference type="Pfam" id="PF10497">
    <property type="entry name" value="zf-4CXXC_R1"/>
    <property type="match status" value="1"/>
</dbReference>
<dbReference type="InterPro" id="IPR045109">
    <property type="entry name" value="LSDs-like"/>
</dbReference>
<evidence type="ECO:0000256" key="5">
    <source>
        <dbReference type="ARBA" id="ARBA00023242"/>
    </source>
</evidence>
<accession>A0A8H4QGG7</accession>
<feature type="compositionally biased region" description="Polar residues" evidence="6">
    <location>
        <begin position="614"/>
        <end position="637"/>
    </location>
</feature>
<feature type="compositionally biased region" description="Polar residues" evidence="6">
    <location>
        <begin position="1374"/>
        <end position="1385"/>
    </location>
</feature>
<feature type="compositionally biased region" description="Acidic residues" evidence="6">
    <location>
        <begin position="1686"/>
        <end position="1703"/>
    </location>
</feature>
<feature type="region of interest" description="Disordered" evidence="6">
    <location>
        <begin position="801"/>
        <end position="826"/>
    </location>
</feature>
<comment type="caution">
    <text evidence="8">The sequence shown here is derived from an EMBL/GenBank/DDBJ whole genome shotgun (WGS) entry which is preliminary data.</text>
</comment>
<feature type="compositionally biased region" description="Polar residues" evidence="6">
    <location>
        <begin position="406"/>
        <end position="416"/>
    </location>
</feature>
<feature type="region of interest" description="Disordered" evidence="6">
    <location>
        <begin position="1686"/>
        <end position="1745"/>
    </location>
</feature>
<dbReference type="GO" id="GO:0000785">
    <property type="term" value="C:chromatin"/>
    <property type="evidence" value="ECO:0007669"/>
    <property type="project" value="TreeGrafter"/>
</dbReference>
<dbReference type="GO" id="GO:0031490">
    <property type="term" value="F:chromatin DNA binding"/>
    <property type="evidence" value="ECO:0007669"/>
    <property type="project" value="TreeGrafter"/>
</dbReference>
<feature type="compositionally biased region" description="Low complexity" evidence="6">
    <location>
        <begin position="1230"/>
        <end position="1241"/>
    </location>
</feature>
<dbReference type="PANTHER" id="PTHR12549">
    <property type="entry name" value="JMJC DOMAIN-CONTAINING HISTONE DEMETHYLATION PROTEIN"/>
    <property type="match status" value="1"/>
</dbReference>
<keyword evidence="9" id="KW-1185">Reference proteome</keyword>
<evidence type="ECO:0000313" key="8">
    <source>
        <dbReference type="EMBL" id="KAF4609937.1"/>
    </source>
</evidence>
<feature type="region of interest" description="Disordered" evidence="6">
    <location>
        <begin position="58"/>
        <end position="126"/>
    </location>
</feature>
<keyword evidence="3" id="KW-0805">Transcription regulation</keyword>
<dbReference type="Proteomes" id="UP000521872">
    <property type="component" value="Unassembled WGS sequence"/>
</dbReference>
<comment type="subcellular location">
    <subcellularLocation>
        <location evidence="1">Nucleus</location>
    </subcellularLocation>
</comment>
<organism evidence="8 9">
    <name type="scientific">Agrocybe pediades</name>
    <dbReference type="NCBI Taxonomy" id="84607"/>
    <lineage>
        <taxon>Eukaryota</taxon>
        <taxon>Fungi</taxon>
        <taxon>Dikarya</taxon>
        <taxon>Basidiomycota</taxon>
        <taxon>Agaricomycotina</taxon>
        <taxon>Agaricomycetes</taxon>
        <taxon>Agaricomycetidae</taxon>
        <taxon>Agaricales</taxon>
        <taxon>Agaricineae</taxon>
        <taxon>Strophariaceae</taxon>
        <taxon>Agrocybe</taxon>
    </lineage>
</organism>
<feature type="compositionally biased region" description="Basic and acidic residues" evidence="6">
    <location>
        <begin position="570"/>
        <end position="586"/>
    </location>
</feature>
<feature type="region of interest" description="Disordered" evidence="6">
    <location>
        <begin position="231"/>
        <end position="338"/>
    </location>
</feature>
<dbReference type="EMBL" id="JAACJL010000059">
    <property type="protein sequence ID" value="KAF4609937.1"/>
    <property type="molecule type" value="Genomic_DNA"/>
</dbReference>
<feature type="compositionally biased region" description="Low complexity" evidence="6">
    <location>
        <begin position="1206"/>
        <end position="1215"/>
    </location>
</feature>
<feature type="domain" description="Zinc-finger" evidence="7">
    <location>
        <begin position="1446"/>
        <end position="1514"/>
    </location>
</feature>
<dbReference type="GO" id="GO:0006357">
    <property type="term" value="P:regulation of transcription by RNA polymerase II"/>
    <property type="evidence" value="ECO:0007669"/>
    <property type="project" value="TreeGrafter"/>
</dbReference>
<evidence type="ECO:0000313" key="9">
    <source>
        <dbReference type="Proteomes" id="UP000521872"/>
    </source>
</evidence>
<feature type="region of interest" description="Disordered" evidence="6">
    <location>
        <begin position="363"/>
        <end position="671"/>
    </location>
</feature>
<protein>
    <recommendedName>
        <fullName evidence="7">Zinc-finger domain-containing protein</fullName>
    </recommendedName>
</protein>
<evidence type="ECO:0000259" key="7">
    <source>
        <dbReference type="Pfam" id="PF10497"/>
    </source>
</evidence>
<feature type="compositionally biased region" description="Basic and acidic residues" evidence="6">
    <location>
        <begin position="68"/>
        <end position="90"/>
    </location>
</feature>
<feature type="region of interest" description="Disordered" evidence="6">
    <location>
        <begin position="1026"/>
        <end position="1055"/>
    </location>
</feature>
<evidence type="ECO:0000256" key="3">
    <source>
        <dbReference type="ARBA" id="ARBA00023015"/>
    </source>
</evidence>
<feature type="region of interest" description="Disordered" evidence="6">
    <location>
        <begin position="860"/>
        <end position="895"/>
    </location>
</feature>
<evidence type="ECO:0000256" key="4">
    <source>
        <dbReference type="ARBA" id="ARBA00023163"/>
    </source>
</evidence>
<feature type="compositionally biased region" description="Low complexity" evidence="6">
    <location>
        <begin position="1261"/>
        <end position="1271"/>
    </location>
</feature>
<feature type="compositionally biased region" description="Basic residues" evidence="6">
    <location>
        <begin position="651"/>
        <end position="661"/>
    </location>
</feature>
<keyword evidence="5" id="KW-0539">Nucleus</keyword>
<dbReference type="GO" id="GO:0046872">
    <property type="term" value="F:metal ion binding"/>
    <property type="evidence" value="ECO:0007669"/>
    <property type="project" value="UniProtKB-KW"/>
</dbReference>
<feature type="compositionally biased region" description="Basic residues" evidence="6">
    <location>
        <begin position="283"/>
        <end position="292"/>
    </location>
</feature>
<dbReference type="GO" id="GO:0032454">
    <property type="term" value="F:histone H3K9 demethylase activity"/>
    <property type="evidence" value="ECO:0007669"/>
    <property type="project" value="InterPro"/>
</dbReference>
<feature type="compositionally biased region" description="Acidic residues" evidence="6">
    <location>
        <begin position="801"/>
        <end position="817"/>
    </location>
</feature>
<feature type="compositionally biased region" description="Low complexity" evidence="6">
    <location>
        <begin position="311"/>
        <end position="329"/>
    </location>
</feature>
<feature type="region of interest" description="Disordered" evidence="6">
    <location>
        <begin position="1177"/>
        <end position="1315"/>
    </location>
</feature>
<feature type="region of interest" description="Disordered" evidence="6">
    <location>
        <begin position="1090"/>
        <end position="1120"/>
    </location>
</feature>
<dbReference type="PANTHER" id="PTHR12549:SF11">
    <property type="entry name" value="LYSINE-SPECIFIC DEMETHYLASE JMJ25"/>
    <property type="match status" value="1"/>
</dbReference>
<feature type="compositionally biased region" description="Basic residues" evidence="6">
    <location>
        <begin position="882"/>
        <end position="892"/>
    </location>
</feature>
<keyword evidence="4" id="KW-0804">Transcription</keyword>
<keyword evidence="2" id="KW-0479">Metal-binding</keyword>
<feature type="compositionally biased region" description="Basic and acidic residues" evidence="6">
    <location>
        <begin position="1178"/>
        <end position="1200"/>
    </location>
</feature>
<evidence type="ECO:0000256" key="1">
    <source>
        <dbReference type="ARBA" id="ARBA00004123"/>
    </source>
</evidence>
<name>A0A8H4QGG7_9AGAR</name>
<dbReference type="GO" id="GO:0003712">
    <property type="term" value="F:transcription coregulator activity"/>
    <property type="evidence" value="ECO:0007669"/>
    <property type="project" value="TreeGrafter"/>
</dbReference>
<feature type="compositionally biased region" description="Basic and acidic residues" evidence="6">
    <location>
        <begin position="382"/>
        <end position="394"/>
    </location>
</feature>
<sequence>MITSTSYTTLANCDGSLTSATGQQQQVSTGGGGGYLSGSIESSGGAAAAASLVEDARVRESGGGGEGLDDRRVDEGGGGKEMGQCERESGVTHSTSTSQLSANDAAQQKCMTPRVGDKDLDGGLSNNNSVAMIHDASQGGNQSGRSQTRVGRVFVPILDSPLHAFRAPASEPDVLTRYRTPVRDLKSTTASRSMKKKKESAIDASEVISLHSSDDDDEDRADDAIVVDDLLDFSSPAKPEKPRPRKNSASTPHRHDVYSLFSSPSSGGGSIEEISPPQPPVRPPRRPLRRLKAYVEVPPFKRPKSDYKPMPSSSSLPTTILSSPETLPLQKEKRKSFNAAGVRTHDSLAQAMQASIQHNESLGVMPSWIKSPGVTTTKKKEKMKERQDEGEGEKAKKKKEIGHLSSFPTVQRNATPGPSKLPVLKTPVRKEPGIGDADFEFGNAVPGPSRLPTQATPASSRSNVKQREQSRGAYGEDEDDEYLAQPVDRKKKKKHLELSLPGPSKSPTHLLSAPVRNATQQRGLDEEEEEEEEEDEDESRPVKKKPKRLDNAVPGPSSKFPDHSTSNSVRNDDNTRQWREKGKGVDLDMDENEDETLSVKKKKKKKRLDEPVPGSSSKLPTQSISTSTSARNVAQQQQKRKLNGNEDRAKPPVKKKKKRVNRPVDIDLTLSDDDDVPLSELKLKQGRPLLRPASPPLAAAAVLHSESENDSSVQLVPLGSIEPISCEALFANIRFLRGDLLSVGRARAQTQIREQEQARKPVAWFQPLSGDEEGEGGISIGTPASLWWGTRLDEDEVAEEDMDYIEEEEEEEEEEESGVVGGSSRYPSASVQEFERGHAAPPPLKKIDLAARIKQKRKKSLNVQQKFGTTASSSTATVNAKPKPKPKPKPKLAVKTTNSSVHMSMDMMSMSPLTSLTSLTATTEATEQSHLLPLPVVAYSPLQIDEHEPLVSVDEHELTILHHHQAVYPSTEKALGKRRAVTPPPAPPIPIPPTHLAQVNGLLSSAWVDARMRDPSRDVYIYNFGPSPPSTNAKSKSGYGAGQLQGSPSTSRLGLAGRDDELSMMDILLPDGLGPEEDENELFLAHLDGREDGEEDAGGGGDLISRPQDDKDVYPWPGHAPAQAQQFDTVDPTLLGGDMGFFESLFGSHEEEEEEEEEAVRMDVDMGAGVGIGVGVVGHEEVVMEGGERKEERDEEERRTPIPLVDYSSSSPSADLSDDAHEDGDNYRPSSNLSKSLSKAAGAQRNGKRKRSSSFTSLHPTDTALASASALDDGEDGDEPRRKRRYAPRRYFPGMEPTPDLRFHKGGVTSNTPDFFLARSSSLGVDRTKEREKGTKKSKSKVLPLPLRDSSDVLNRTTTMMTTGTGTGTEEYAGQTTRSPTSASFSVADDEDVNVHVDSSIVVRPTKVSERIVQDVVEPLPLPLPPVPEARGVCHDSEWPRVEMPAYCHHCRRRTDMLKLDCVCGKLFCVRCITLRYPKKKFSFDGQAPSCPYCKKYCNCTVCCRKRGEEYVSMGRSRKRPPGYRPPTMQAIAIRASTSADATVNAPEPQRQPIPPALVSIPKDVPYWGPMYDMQGNKIGQTYSGADKDSSVAYVQMDRGVSSRHRRPQHEASHAHALSSPPPEEHDARPMKKRVFIGAIQKSWDVPRRAKVKPLHPLARRRSKRDRLFVGSERFLEYDIPEGFWDEDYDDYSEEEDEEEGQFEADKPDCIYGSSPLTTVPDTSEDDDEADGGGPKPQVADSFDPQCLTENDVARVIQLALQAIGVTLPPTVS</sequence>
<feature type="compositionally biased region" description="Acidic residues" evidence="6">
    <location>
        <begin position="525"/>
        <end position="538"/>
    </location>
</feature>
<feature type="compositionally biased region" description="Polar residues" evidence="6">
    <location>
        <begin position="91"/>
        <end position="110"/>
    </location>
</feature>
<dbReference type="InterPro" id="IPR018866">
    <property type="entry name" value="Znf-4CXXC_R1"/>
</dbReference>
<feature type="compositionally biased region" description="Polar residues" evidence="6">
    <location>
        <begin position="451"/>
        <end position="463"/>
    </location>
</feature>
<evidence type="ECO:0000256" key="2">
    <source>
        <dbReference type="ARBA" id="ARBA00022723"/>
    </source>
</evidence>
<feature type="compositionally biased region" description="Acidic residues" evidence="6">
    <location>
        <begin position="587"/>
        <end position="596"/>
    </location>
</feature>
<reference evidence="8 9" key="1">
    <citation type="submission" date="2019-12" db="EMBL/GenBank/DDBJ databases">
        <authorList>
            <person name="Floudas D."/>
            <person name="Bentzer J."/>
            <person name="Ahren D."/>
            <person name="Johansson T."/>
            <person name="Persson P."/>
            <person name="Tunlid A."/>
        </authorList>
    </citation>
    <scope>NUCLEOTIDE SEQUENCE [LARGE SCALE GENOMIC DNA]</scope>
    <source>
        <strain evidence="8 9">CBS 102.39</strain>
    </source>
</reference>
<feature type="region of interest" description="Disordered" evidence="6">
    <location>
        <begin position="1598"/>
        <end position="1629"/>
    </location>
</feature>
<dbReference type="GO" id="GO:0000118">
    <property type="term" value="C:histone deacetylase complex"/>
    <property type="evidence" value="ECO:0007669"/>
    <property type="project" value="TreeGrafter"/>
</dbReference>
<proteinExistence type="predicted"/>
<gene>
    <name evidence="8" type="ORF">D9613_010265</name>
</gene>
<feature type="region of interest" description="Disordered" evidence="6">
    <location>
        <begin position="1360"/>
        <end position="1385"/>
    </location>
</feature>
<evidence type="ECO:0000256" key="6">
    <source>
        <dbReference type="SAM" id="MobiDB-lite"/>
    </source>
</evidence>